<name>A0A8X6TB82_NEPPI</name>
<dbReference type="EMBL" id="BMAW01053160">
    <property type="protein sequence ID" value="GFS89631.1"/>
    <property type="molecule type" value="Genomic_DNA"/>
</dbReference>
<evidence type="ECO:0000313" key="2">
    <source>
        <dbReference type="EMBL" id="GFS89631.1"/>
    </source>
</evidence>
<evidence type="ECO:0000313" key="3">
    <source>
        <dbReference type="Proteomes" id="UP000887013"/>
    </source>
</evidence>
<protein>
    <submittedName>
        <fullName evidence="2">Glutamate-gated chloride channel</fullName>
    </submittedName>
</protein>
<keyword evidence="3" id="KW-1185">Reference proteome</keyword>
<reference evidence="2" key="1">
    <citation type="submission" date="2020-08" db="EMBL/GenBank/DDBJ databases">
        <title>Multicomponent nature underlies the extraordinary mechanical properties of spider dragline silk.</title>
        <authorList>
            <person name="Kono N."/>
            <person name="Nakamura H."/>
            <person name="Mori M."/>
            <person name="Yoshida Y."/>
            <person name="Ohtoshi R."/>
            <person name="Malay A.D."/>
            <person name="Moran D.A.P."/>
            <person name="Tomita M."/>
            <person name="Numata K."/>
            <person name="Arakawa K."/>
        </authorList>
    </citation>
    <scope>NUCLEOTIDE SEQUENCE</scope>
</reference>
<keyword evidence="1" id="KW-0732">Signal</keyword>
<proteinExistence type="predicted"/>
<accession>A0A8X6TB82</accession>
<organism evidence="2 3">
    <name type="scientific">Nephila pilipes</name>
    <name type="common">Giant wood spider</name>
    <name type="synonym">Nephila maculata</name>
    <dbReference type="NCBI Taxonomy" id="299642"/>
    <lineage>
        <taxon>Eukaryota</taxon>
        <taxon>Metazoa</taxon>
        <taxon>Ecdysozoa</taxon>
        <taxon>Arthropoda</taxon>
        <taxon>Chelicerata</taxon>
        <taxon>Arachnida</taxon>
        <taxon>Araneae</taxon>
        <taxon>Araneomorphae</taxon>
        <taxon>Entelegynae</taxon>
        <taxon>Araneoidea</taxon>
        <taxon>Nephilidae</taxon>
        <taxon>Nephila</taxon>
    </lineage>
</organism>
<dbReference type="AlphaFoldDB" id="A0A8X6TB82"/>
<gene>
    <name evidence="2" type="primary">X975_20881</name>
    <name evidence="2" type="ORF">NPIL_315701</name>
</gene>
<dbReference type="OrthoDB" id="10384459at2759"/>
<feature type="chain" id="PRO_5036461553" evidence="1">
    <location>
        <begin position="22"/>
        <end position="94"/>
    </location>
</feature>
<sequence length="94" mass="10803">MWSWLHCLLAVVTLLMTSSMAQEQLNSDEIPRFTSETDKQILDIILDRKRYDYRVRPNNKTEVNVTVLILSLSSPDESSLVSELRFLSSNLLSS</sequence>
<comment type="caution">
    <text evidence="2">The sequence shown here is derived from an EMBL/GenBank/DDBJ whole genome shotgun (WGS) entry which is preliminary data.</text>
</comment>
<dbReference type="Proteomes" id="UP000887013">
    <property type="component" value="Unassembled WGS sequence"/>
</dbReference>
<feature type="signal peptide" evidence="1">
    <location>
        <begin position="1"/>
        <end position="21"/>
    </location>
</feature>
<evidence type="ECO:0000256" key="1">
    <source>
        <dbReference type="SAM" id="SignalP"/>
    </source>
</evidence>